<dbReference type="GO" id="GO:0005524">
    <property type="term" value="F:ATP binding"/>
    <property type="evidence" value="ECO:0007669"/>
    <property type="project" value="InterPro"/>
</dbReference>
<reference evidence="2" key="3">
    <citation type="submission" date="2020-12" db="UniProtKB">
        <authorList>
            <consortium name="EnsemblPlants"/>
        </authorList>
    </citation>
    <scope>IDENTIFICATION</scope>
</reference>
<dbReference type="InterPro" id="IPR027417">
    <property type="entry name" value="P-loop_NTPase"/>
</dbReference>
<evidence type="ECO:0000259" key="1">
    <source>
        <dbReference type="Pfam" id="PF00270"/>
    </source>
</evidence>
<reference evidence="2 3" key="1">
    <citation type="journal article" date="2008" name="Science">
        <title>The Physcomitrella genome reveals evolutionary insights into the conquest of land by plants.</title>
        <authorList>
            <person name="Rensing S."/>
            <person name="Lang D."/>
            <person name="Zimmer A."/>
            <person name="Terry A."/>
            <person name="Salamov A."/>
            <person name="Shapiro H."/>
            <person name="Nishiyama T."/>
            <person name="Perroud P.-F."/>
            <person name="Lindquist E."/>
            <person name="Kamisugi Y."/>
            <person name="Tanahashi T."/>
            <person name="Sakakibara K."/>
            <person name="Fujita T."/>
            <person name="Oishi K."/>
            <person name="Shin-I T."/>
            <person name="Kuroki Y."/>
            <person name="Toyoda A."/>
            <person name="Suzuki Y."/>
            <person name="Hashimoto A."/>
            <person name="Yamaguchi K."/>
            <person name="Sugano A."/>
            <person name="Kohara Y."/>
            <person name="Fujiyama A."/>
            <person name="Anterola A."/>
            <person name="Aoki S."/>
            <person name="Ashton N."/>
            <person name="Barbazuk W.B."/>
            <person name="Barker E."/>
            <person name="Bennetzen J."/>
            <person name="Bezanilla M."/>
            <person name="Blankenship R."/>
            <person name="Cho S.H."/>
            <person name="Dutcher S."/>
            <person name="Estelle M."/>
            <person name="Fawcett J.A."/>
            <person name="Gundlach H."/>
            <person name="Hanada K."/>
            <person name="Heyl A."/>
            <person name="Hicks K.A."/>
            <person name="Hugh J."/>
            <person name="Lohr M."/>
            <person name="Mayer K."/>
            <person name="Melkozernov A."/>
            <person name="Murata T."/>
            <person name="Nelson D."/>
            <person name="Pils B."/>
            <person name="Prigge M."/>
            <person name="Reiss B."/>
            <person name="Renner T."/>
            <person name="Rombauts S."/>
            <person name="Rushton P."/>
            <person name="Sanderfoot A."/>
            <person name="Schween G."/>
            <person name="Shiu S.-H."/>
            <person name="Stueber K."/>
            <person name="Theodoulou F.L."/>
            <person name="Tu H."/>
            <person name="Van de Peer Y."/>
            <person name="Verrier P.J."/>
            <person name="Waters E."/>
            <person name="Wood A."/>
            <person name="Yang L."/>
            <person name="Cove D."/>
            <person name="Cuming A."/>
            <person name="Hasebe M."/>
            <person name="Lucas S."/>
            <person name="Mishler D.B."/>
            <person name="Reski R."/>
            <person name="Grigoriev I."/>
            <person name="Quatrano R.S."/>
            <person name="Boore J.L."/>
        </authorList>
    </citation>
    <scope>NUCLEOTIDE SEQUENCE [LARGE SCALE GENOMIC DNA]</scope>
    <source>
        <strain evidence="2 3">cv. Gransden 2004</strain>
    </source>
</reference>
<dbReference type="InterPro" id="IPR011545">
    <property type="entry name" value="DEAD/DEAH_box_helicase_dom"/>
</dbReference>
<evidence type="ECO:0000313" key="2">
    <source>
        <dbReference type="EnsemblPlants" id="Pp3c24_13810V3.5"/>
    </source>
</evidence>
<dbReference type="EnsemblPlants" id="Pp3c24_13810V3.5">
    <property type="protein sequence ID" value="Pp3c24_13810V3.5"/>
    <property type="gene ID" value="Pp3c24_13810"/>
</dbReference>
<accession>A0A7I4CIR1</accession>
<organism evidence="2 3">
    <name type="scientific">Physcomitrium patens</name>
    <name type="common">Spreading-leaved earth moss</name>
    <name type="synonym">Physcomitrella patens</name>
    <dbReference type="NCBI Taxonomy" id="3218"/>
    <lineage>
        <taxon>Eukaryota</taxon>
        <taxon>Viridiplantae</taxon>
        <taxon>Streptophyta</taxon>
        <taxon>Embryophyta</taxon>
        <taxon>Bryophyta</taxon>
        <taxon>Bryophytina</taxon>
        <taxon>Bryopsida</taxon>
        <taxon>Funariidae</taxon>
        <taxon>Funariales</taxon>
        <taxon>Funariaceae</taxon>
        <taxon>Physcomitrium</taxon>
    </lineage>
</organism>
<evidence type="ECO:0000313" key="3">
    <source>
        <dbReference type="Proteomes" id="UP000006727"/>
    </source>
</evidence>
<dbReference type="InParanoid" id="A0A7I4CIR1"/>
<keyword evidence="3" id="KW-1185">Reference proteome</keyword>
<feature type="domain" description="DEAD/DEAH-box helicase" evidence="1">
    <location>
        <begin position="48"/>
        <end position="184"/>
    </location>
</feature>
<sequence>MLKTTIYMMPATVVITNSIRGLTNELQIQTQFIRELGCVHDTDFEGKTTPFDSIDLKIDAPQLLLLFPKQDLVNQCKDKLSRNKKFVPATLCLAGPSPPSERIKAQVVIGTPGCMKRLISAHKAVHTTHIKTVVFAEADHIFAKDEYVDDSLRLMKYVKKKQSSEFEETPEFQALLLASTSNHKVDSFISKAIPERTNRFISDHAQLLAVSAWEYHIVFSDASAQIDSCKEVMKDRFSRDTHGDGAVEIPGESYKQLGFQNNGAGHEQCQKIVLWILPYLPVPDDARKRLAECRREHVKLLLDREDLEVLFNGNNAFTAWTGPRACRRSLFSELMKGMIGKMSCKGVKYFLSMCVREYMVLKNAHNELHRKLMGTNLEVEIDIGLWCLRSKSMNEGLD</sequence>
<dbReference type="Pfam" id="PF00270">
    <property type="entry name" value="DEAD"/>
    <property type="match status" value="1"/>
</dbReference>
<dbReference type="SUPFAM" id="SSF52540">
    <property type="entry name" value="P-loop containing nucleoside triphosphate hydrolases"/>
    <property type="match status" value="1"/>
</dbReference>
<gene>
    <name evidence="2" type="primary">LOC112276550</name>
</gene>
<reference evidence="2 3" key="2">
    <citation type="journal article" date="2018" name="Plant J.">
        <title>The Physcomitrella patens chromosome-scale assembly reveals moss genome structure and evolution.</title>
        <authorList>
            <person name="Lang D."/>
            <person name="Ullrich K.K."/>
            <person name="Murat F."/>
            <person name="Fuchs J."/>
            <person name="Jenkins J."/>
            <person name="Haas F.B."/>
            <person name="Piednoel M."/>
            <person name="Gundlach H."/>
            <person name="Van Bel M."/>
            <person name="Meyberg R."/>
            <person name="Vives C."/>
            <person name="Morata J."/>
            <person name="Symeonidi A."/>
            <person name="Hiss M."/>
            <person name="Muchero W."/>
            <person name="Kamisugi Y."/>
            <person name="Saleh O."/>
            <person name="Blanc G."/>
            <person name="Decker E.L."/>
            <person name="van Gessel N."/>
            <person name="Grimwood J."/>
            <person name="Hayes R.D."/>
            <person name="Graham S.W."/>
            <person name="Gunter L.E."/>
            <person name="McDaniel S.F."/>
            <person name="Hoernstein S.N.W."/>
            <person name="Larsson A."/>
            <person name="Li F.W."/>
            <person name="Perroud P.F."/>
            <person name="Phillips J."/>
            <person name="Ranjan P."/>
            <person name="Rokshar D.S."/>
            <person name="Rothfels C.J."/>
            <person name="Schneider L."/>
            <person name="Shu S."/>
            <person name="Stevenson D.W."/>
            <person name="Thummler F."/>
            <person name="Tillich M."/>
            <person name="Villarreal Aguilar J.C."/>
            <person name="Widiez T."/>
            <person name="Wong G.K."/>
            <person name="Wymore A."/>
            <person name="Zhang Y."/>
            <person name="Zimmer A.D."/>
            <person name="Quatrano R.S."/>
            <person name="Mayer K.F.X."/>
            <person name="Goodstein D."/>
            <person name="Casacuberta J.M."/>
            <person name="Vandepoele K."/>
            <person name="Reski R."/>
            <person name="Cuming A.C."/>
            <person name="Tuskan G.A."/>
            <person name="Maumus F."/>
            <person name="Salse J."/>
            <person name="Schmutz J."/>
            <person name="Rensing S.A."/>
        </authorList>
    </citation>
    <scope>NUCLEOTIDE SEQUENCE [LARGE SCALE GENOMIC DNA]</scope>
    <source>
        <strain evidence="2 3">cv. Gransden 2004</strain>
    </source>
</reference>
<dbReference type="GO" id="GO:0003676">
    <property type="term" value="F:nucleic acid binding"/>
    <property type="evidence" value="ECO:0007669"/>
    <property type="project" value="InterPro"/>
</dbReference>
<dbReference type="AlphaFoldDB" id="A0A7I4CIR1"/>
<dbReference type="Proteomes" id="UP000006727">
    <property type="component" value="Chromosome 24"/>
</dbReference>
<name>A0A7I4CIR1_PHYPA</name>
<proteinExistence type="predicted"/>
<dbReference type="Gene3D" id="3.40.50.300">
    <property type="entry name" value="P-loop containing nucleotide triphosphate hydrolases"/>
    <property type="match status" value="1"/>
</dbReference>
<protein>
    <recommendedName>
        <fullName evidence="1">DEAD/DEAH-box helicase domain-containing protein</fullName>
    </recommendedName>
</protein>
<dbReference type="Gramene" id="Pp3c24_13810V3.5">
    <property type="protein sequence ID" value="Pp3c24_13810V3.5"/>
    <property type="gene ID" value="Pp3c24_13810"/>
</dbReference>
<dbReference type="EMBL" id="ABEU02000024">
    <property type="status" value="NOT_ANNOTATED_CDS"/>
    <property type="molecule type" value="Genomic_DNA"/>
</dbReference>